<dbReference type="RefSeq" id="WP_014963815.1">
    <property type="nucleotide sequence ID" value="NC_018655.1"/>
</dbReference>
<comment type="similarity">
    <text evidence="1">Belongs to the eukaryotic ribosomal protein eS17 family.</text>
</comment>
<organism evidence="6 7">
    <name type="scientific">Candidatus Nitrosopumilus koreensis AR1</name>
    <dbReference type="NCBI Taxonomy" id="1229908"/>
    <lineage>
        <taxon>Archaea</taxon>
        <taxon>Nitrososphaerota</taxon>
        <taxon>Nitrososphaeria</taxon>
        <taxon>Nitrosopumilales</taxon>
        <taxon>Nitrosopumilaceae</taxon>
        <taxon>Nitrosopumilus</taxon>
    </lineage>
</organism>
<dbReference type="GO" id="GO:0003735">
    <property type="term" value="F:structural constituent of ribosome"/>
    <property type="evidence" value="ECO:0007669"/>
    <property type="project" value="InterPro"/>
</dbReference>
<dbReference type="PANTHER" id="PTHR10732:SF0">
    <property type="entry name" value="40S RIBOSOMAL PROTEIN S17"/>
    <property type="match status" value="1"/>
</dbReference>
<dbReference type="InterPro" id="IPR001210">
    <property type="entry name" value="Ribosomal_eS17"/>
</dbReference>
<dbReference type="Gene3D" id="1.10.60.20">
    <property type="entry name" value="Ribosomal protein S17e-like"/>
    <property type="match status" value="1"/>
</dbReference>
<evidence type="ECO:0000256" key="3">
    <source>
        <dbReference type="ARBA" id="ARBA00023274"/>
    </source>
</evidence>
<proteinExistence type="inferred from homology"/>
<dbReference type="PANTHER" id="PTHR10732">
    <property type="entry name" value="40S RIBOSOMAL PROTEIN S17"/>
    <property type="match status" value="1"/>
</dbReference>
<feature type="region of interest" description="Disordered" evidence="5">
    <location>
        <begin position="63"/>
        <end position="125"/>
    </location>
</feature>
<dbReference type="InterPro" id="IPR036401">
    <property type="entry name" value="Ribosomal_eS17_sf"/>
</dbReference>
<dbReference type="HOGENOM" id="CLU_137726_0_0_2"/>
<sequence length="125" mass="13932">MDRIKRLSYEVLESHKSKFGEDFADNKKVLDQVSIVRSKGLKNEVAGYITKFIKKEIREAKAKQAQIESSKLEEESQIDTKSAETTETTEAPAVETTETAETTETIETTEAPAADTTDTAEEKSK</sequence>
<evidence type="ECO:0000256" key="2">
    <source>
        <dbReference type="ARBA" id="ARBA00022980"/>
    </source>
</evidence>
<evidence type="ECO:0000313" key="7">
    <source>
        <dbReference type="Proteomes" id="UP000006101"/>
    </source>
</evidence>
<dbReference type="KEGG" id="nkr:NKOR_07875"/>
<feature type="compositionally biased region" description="Low complexity" evidence="5">
    <location>
        <begin position="83"/>
        <end position="117"/>
    </location>
</feature>
<dbReference type="GO" id="GO:0005840">
    <property type="term" value="C:ribosome"/>
    <property type="evidence" value="ECO:0007669"/>
    <property type="project" value="UniProtKB-KW"/>
</dbReference>
<dbReference type="GO" id="GO:0005829">
    <property type="term" value="C:cytosol"/>
    <property type="evidence" value="ECO:0007669"/>
    <property type="project" value="UniProtKB-ARBA"/>
</dbReference>
<dbReference type="InterPro" id="IPR018273">
    <property type="entry name" value="Ribosomal_eS17_CS"/>
</dbReference>
<gene>
    <name evidence="6" type="ORF">NKOR_07875</name>
</gene>
<dbReference type="Pfam" id="PF00833">
    <property type="entry name" value="Ribosomal_S17e"/>
    <property type="match status" value="1"/>
</dbReference>
<keyword evidence="3" id="KW-0687">Ribonucleoprotein</keyword>
<dbReference type="GO" id="GO:1990904">
    <property type="term" value="C:ribonucleoprotein complex"/>
    <property type="evidence" value="ECO:0007669"/>
    <property type="project" value="UniProtKB-KW"/>
</dbReference>
<dbReference type="GO" id="GO:0006412">
    <property type="term" value="P:translation"/>
    <property type="evidence" value="ECO:0007669"/>
    <property type="project" value="InterPro"/>
</dbReference>
<dbReference type="STRING" id="1229908.NKOR_07875"/>
<evidence type="ECO:0000313" key="6">
    <source>
        <dbReference type="EMBL" id="AFS81436.1"/>
    </source>
</evidence>
<accession>K0BAI7</accession>
<dbReference type="EMBL" id="CP003842">
    <property type="protein sequence ID" value="AFS81436.1"/>
    <property type="molecule type" value="Genomic_DNA"/>
</dbReference>
<evidence type="ECO:0000256" key="4">
    <source>
        <dbReference type="ARBA" id="ARBA00035394"/>
    </source>
</evidence>
<evidence type="ECO:0000256" key="5">
    <source>
        <dbReference type="SAM" id="MobiDB-lite"/>
    </source>
</evidence>
<dbReference type="Proteomes" id="UP000006101">
    <property type="component" value="Chromosome"/>
</dbReference>
<evidence type="ECO:0000256" key="1">
    <source>
        <dbReference type="ARBA" id="ARBA00010444"/>
    </source>
</evidence>
<dbReference type="PROSITE" id="PS00712">
    <property type="entry name" value="RIBOSOMAL_S17E"/>
    <property type="match status" value="1"/>
</dbReference>
<dbReference type="AlphaFoldDB" id="K0BAI7"/>
<reference evidence="6 7" key="1">
    <citation type="journal article" date="2012" name="J. Bacteriol.">
        <title>Draft Genome Sequence of an Ammonia-Oxidizing Archaeon, "Candidatus Nitrosopumilus koreensis" AR1, from Marine Sediment.</title>
        <authorList>
            <person name="Park S.J."/>
            <person name="Kim J.G."/>
            <person name="Jung M.Y."/>
            <person name="Kim S.J."/>
            <person name="Cha I.T."/>
            <person name="Kwon K."/>
            <person name="Lee J.H."/>
            <person name="Rhee S.K."/>
        </authorList>
    </citation>
    <scope>NUCLEOTIDE SEQUENCE [LARGE SCALE GENOMIC DNA]</scope>
    <source>
        <strain evidence="6 7">AR1</strain>
    </source>
</reference>
<dbReference type="GeneID" id="13724414"/>
<dbReference type="SUPFAM" id="SSF116820">
    <property type="entry name" value="Rps17e-like"/>
    <property type="match status" value="1"/>
</dbReference>
<keyword evidence="7" id="KW-1185">Reference proteome</keyword>
<name>K0BAI7_9ARCH</name>
<dbReference type="PATRIC" id="fig|1229908.8.peg.1708"/>
<keyword evidence="2" id="KW-0689">Ribosomal protein</keyword>
<protein>
    <recommendedName>
        <fullName evidence="4">30S ribosomal protein S17e</fullName>
    </recommendedName>
</protein>